<dbReference type="InterPro" id="IPR001283">
    <property type="entry name" value="CRISP-related"/>
</dbReference>
<dbReference type="Gene3D" id="3.40.33.10">
    <property type="entry name" value="CAP"/>
    <property type="match status" value="1"/>
</dbReference>
<gene>
    <name evidence="3" type="ORF">EC973_008402</name>
</gene>
<dbReference type="SUPFAM" id="SSF55797">
    <property type="entry name" value="PR-1-like"/>
    <property type="match status" value="1"/>
</dbReference>
<name>A0A8H7ETP9_9FUNG</name>
<protein>
    <recommendedName>
        <fullName evidence="2">SCP domain-containing protein</fullName>
    </recommendedName>
</protein>
<dbReference type="Proteomes" id="UP000605846">
    <property type="component" value="Unassembled WGS sequence"/>
</dbReference>
<feature type="signal peptide" evidence="1">
    <location>
        <begin position="1"/>
        <end position="24"/>
    </location>
</feature>
<keyword evidence="1" id="KW-0732">Signal</keyword>
<evidence type="ECO:0000313" key="3">
    <source>
        <dbReference type="EMBL" id="KAF7726801.1"/>
    </source>
</evidence>
<evidence type="ECO:0000259" key="2">
    <source>
        <dbReference type="SMART" id="SM00198"/>
    </source>
</evidence>
<proteinExistence type="predicted"/>
<accession>A0A8H7ETP9</accession>
<sequence length="117" mass="12713">MVKISSLLFASMAFIATYTSGVSADAWSDSVLSAHNAARAQYGARPLTWNAALYPGTFQYAQTCKFAHSDAQRKYGENLYVSSAQNASINDAVAAWMKEVSKYDYNHPGFSPATGKK</sequence>
<dbReference type="EMBL" id="JABAYA010000071">
    <property type="protein sequence ID" value="KAF7726801.1"/>
    <property type="molecule type" value="Genomic_DNA"/>
</dbReference>
<dbReference type="InterPro" id="IPR014044">
    <property type="entry name" value="CAP_dom"/>
</dbReference>
<evidence type="ECO:0000256" key="1">
    <source>
        <dbReference type="SAM" id="SignalP"/>
    </source>
</evidence>
<dbReference type="InterPro" id="IPR035940">
    <property type="entry name" value="CAP_sf"/>
</dbReference>
<dbReference type="AlphaFoldDB" id="A0A8H7ETP9"/>
<dbReference type="Pfam" id="PF00188">
    <property type="entry name" value="CAP"/>
    <property type="match status" value="1"/>
</dbReference>
<organism evidence="3 4">
    <name type="scientific">Apophysomyces ossiformis</name>
    <dbReference type="NCBI Taxonomy" id="679940"/>
    <lineage>
        <taxon>Eukaryota</taxon>
        <taxon>Fungi</taxon>
        <taxon>Fungi incertae sedis</taxon>
        <taxon>Mucoromycota</taxon>
        <taxon>Mucoromycotina</taxon>
        <taxon>Mucoromycetes</taxon>
        <taxon>Mucorales</taxon>
        <taxon>Mucorineae</taxon>
        <taxon>Mucoraceae</taxon>
        <taxon>Apophysomyces</taxon>
    </lineage>
</organism>
<feature type="chain" id="PRO_5034109733" description="SCP domain-containing protein" evidence="1">
    <location>
        <begin position="25"/>
        <end position="117"/>
    </location>
</feature>
<dbReference type="SMART" id="SM00198">
    <property type="entry name" value="SCP"/>
    <property type="match status" value="1"/>
</dbReference>
<feature type="domain" description="SCP" evidence="2">
    <location>
        <begin position="26"/>
        <end position="117"/>
    </location>
</feature>
<reference evidence="3" key="1">
    <citation type="submission" date="2020-01" db="EMBL/GenBank/DDBJ databases">
        <title>Genome Sequencing of Three Apophysomyces-Like Fungal Strains Confirms a Novel Fungal Genus in the Mucoromycota with divergent Burkholderia-like Endosymbiotic Bacteria.</title>
        <authorList>
            <person name="Stajich J.E."/>
            <person name="Macias A.M."/>
            <person name="Carter-House D."/>
            <person name="Lovett B."/>
            <person name="Kasson L.R."/>
            <person name="Berry K."/>
            <person name="Grigoriev I."/>
            <person name="Chang Y."/>
            <person name="Spatafora J."/>
            <person name="Kasson M.T."/>
        </authorList>
    </citation>
    <scope>NUCLEOTIDE SEQUENCE</scope>
    <source>
        <strain evidence="3">NRRL A-21654</strain>
    </source>
</reference>
<keyword evidence="4" id="KW-1185">Reference proteome</keyword>
<comment type="caution">
    <text evidence="3">The sequence shown here is derived from an EMBL/GenBank/DDBJ whole genome shotgun (WGS) entry which is preliminary data.</text>
</comment>
<evidence type="ECO:0000313" key="4">
    <source>
        <dbReference type="Proteomes" id="UP000605846"/>
    </source>
</evidence>
<dbReference type="PANTHER" id="PTHR10334">
    <property type="entry name" value="CYSTEINE-RICH SECRETORY PROTEIN-RELATED"/>
    <property type="match status" value="1"/>
</dbReference>
<dbReference type="OrthoDB" id="337038at2759"/>